<organism evidence="2 3">
    <name type="scientific">Pseudocercospora fijiensis (strain CIRAD86)</name>
    <name type="common">Black leaf streak disease fungus</name>
    <name type="synonym">Mycosphaerella fijiensis</name>
    <dbReference type="NCBI Taxonomy" id="383855"/>
    <lineage>
        <taxon>Eukaryota</taxon>
        <taxon>Fungi</taxon>
        <taxon>Dikarya</taxon>
        <taxon>Ascomycota</taxon>
        <taxon>Pezizomycotina</taxon>
        <taxon>Dothideomycetes</taxon>
        <taxon>Dothideomycetidae</taxon>
        <taxon>Mycosphaerellales</taxon>
        <taxon>Mycosphaerellaceae</taxon>
        <taxon>Pseudocercospora</taxon>
    </lineage>
</organism>
<accession>N1Q9D6</accession>
<dbReference type="GeneID" id="19335283"/>
<proteinExistence type="predicted"/>
<dbReference type="HOGENOM" id="CLU_660775_0_0_1"/>
<feature type="region of interest" description="Disordered" evidence="1">
    <location>
        <begin position="287"/>
        <end position="345"/>
    </location>
</feature>
<gene>
    <name evidence="2" type="ORF">MYCFIDRAFT_192585</name>
</gene>
<dbReference type="KEGG" id="pfj:MYCFIDRAFT_192585"/>
<dbReference type="OrthoDB" id="3629596at2759"/>
<reference evidence="2 3" key="1">
    <citation type="journal article" date="2012" name="PLoS Pathog.">
        <title>Diverse lifestyles and strategies of plant pathogenesis encoded in the genomes of eighteen Dothideomycetes fungi.</title>
        <authorList>
            <person name="Ohm R.A."/>
            <person name="Feau N."/>
            <person name="Henrissat B."/>
            <person name="Schoch C.L."/>
            <person name="Horwitz B.A."/>
            <person name="Barry K.W."/>
            <person name="Condon B.J."/>
            <person name="Copeland A.C."/>
            <person name="Dhillon B."/>
            <person name="Glaser F."/>
            <person name="Hesse C.N."/>
            <person name="Kosti I."/>
            <person name="LaButti K."/>
            <person name="Lindquist E.A."/>
            <person name="Lucas S."/>
            <person name="Salamov A.A."/>
            <person name="Bradshaw R.E."/>
            <person name="Ciuffetti L."/>
            <person name="Hamelin R.C."/>
            <person name="Kema G.H.J."/>
            <person name="Lawrence C."/>
            <person name="Scott J.A."/>
            <person name="Spatafora J.W."/>
            <person name="Turgeon B.G."/>
            <person name="de Wit P.J.G.M."/>
            <person name="Zhong S."/>
            <person name="Goodwin S.B."/>
            <person name="Grigoriev I.V."/>
        </authorList>
    </citation>
    <scope>NUCLEOTIDE SEQUENCE [LARGE SCALE GENOMIC DNA]</scope>
    <source>
        <strain evidence="2 3">CIRAD86</strain>
    </source>
</reference>
<dbReference type="RefSeq" id="XP_007921456.1">
    <property type="nucleotide sequence ID" value="XM_007923265.1"/>
</dbReference>
<dbReference type="AlphaFoldDB" id="N1Q9D6"/>
<keyword evidence="3" id="KW-1185">Reference proteome</keyword>
<sequence>MALVNCKRPYINAGKGSDEAKYQKIIAESIAGRVTPGESGPWEQDAVQYVQRPPRAYQANGVNLWDNSSWQKAQKCAKSIETYFGVTLYELNDGTKWIGAEYSTPENFDRNGVFAFCKERLQRMRGKCNKKWQTMDTEQTLYREILFQYCCSHTTNPALQDLKRYGDRLSLPLVLFKHSPLRLSVAHRVHGSGMSSGWVSDNATDVQERIDNDKANNMLIESWYVNAAKQDMAEDYYDELDNILCSAKITDTAIYNPGTVPPATPSVKPSIKELPVTDEFAGAQFNQADVDEDSKTPSAGQVSTPIGGHGDSEAPETAEGNLGGDQEPRTGVPEEFEPSLVPGADSEELNQAVSGLYGTILKSEALANQLQHDPAMRRMLSNLQQMADEGNQEGFDMCLGQIYEVYVGPAQQGDMA</sequence>
<protein>
    <submittedName>
        <fullName evidence="2">Uncharacterized protein</fullName>
    </submittedName>
</protein>
<evidence type="ECO:0000256" key="1">
    <source>
        <dbReference type="SAM" id="MobiDB-lite"/>
    </source>
</evidence>
<name>N1Q9D6_PSEFD</name>
<dbReference type="VEuPathDB" id="FungiDB:MYCFIDRAFT_192585"/>
<dbReference type="Proteomes" id="UP000016932">
    <property type="component" value="Unassembled WGS sequence"/>
</dbReference>
<evidence type="ECO:0000313" key="2">
    <source>
        <dbReference type="EMBL" id="EME88406.1"/>
    </source>
</evidence>
<dbReference type="EMBL" id="KB446555">
    <property type="protein sequence ID" value="EME88406.1"/>
    <property type="molecule type" value="Genomic_DNA"/>
</dbReference>
<evidence type="ECO:0000313" key="3">
    <source>
        <dbReference type="Proteomes" id="UP000016932"/>
    </source>
</evidence>
<dbReference type="eggNOG" id="ENOG502REJF">
    <property type="taxonomic scope" value="Eukaryota"/>
</dbReference>